<evidence type="ECO:0000256" key="1">
    <source>
        <dbReference type="ARBA" id="ARBA00004429"/>
    </source>
</evidence>
<dbReference type="PANTHER" id="PTHR30614:SF10">
    <property type="entry name" value="ARGININE ABC TRANSPORTER PERMEASE PROTEIN ARTM"/>
    <property type="match status" value="1"/>
</dbReference>
<gene>
    <name evidence="11" type="ORF">EV665_1488</name>
</gene>
<comment type="caution">
    <text evidence="11">The sequence shown here is derived from an EMBL/GenBank/DDBJ whole genome shotgun (WGS) entry which is preliminary data.</text>
</comment>
<evidence type="ECO:0000256" key="9">
    <source>
        <dbReference type="RuleBase" id="RU363032"/>
    </source>
</evidence>
<evidence type="ECO:0000259" key="10">
    <source>
        <dbReference type="PROSITE" id="PS50928"/>
    </source>
</evidence>
<evidence type="ECO:0000256" key="4">
    <source>
        <dbReference type="ARBA" id="ARBA00022475"/>
    </source>
</evidence>
<evidence type="ECO:0000256" key="7">
    <source>
        <dbReference type="ARBA" id="ARBA00022989"/>
    </source>
</evidence>
<dbReference type="InterPro" id="IPR035906">
    <property type="entry name" value="MetI-like_sf"/>
</dbReference>
<dbReference type="GO" id="GO:0022857">
    <property type="term" value="F:transmembrane transporter activity"/>
    <property type="evidence" value="ECO:0007669"/>
    <property type="project" value="InterPro"/>
</dbReference>
<dbReference type="RefSeq" id="WP_064334546.1">
    <property type="nucleotide sequence ID" value="NZ_BAABEI010000009.1"/>
</dbReference>
<dbReference type="GO" id="GO:0043190">
    <property type="term" value="C:ATP-binding cassette (ABC) transporter complex"/>
    <property type="evidence" value="ECO:0007669"/>
    <property type="project" value="InterPro"/>
</dbReference>
<accession>A0A4R2BX17</accession>
<dbReference type="NCBIfam" id="TIGR01726">
    <property type="entry name" value="HEQRo_perm_3TM"/>
    <property type="match status" value="1"/>
</dbReference>
<keyword evidence="6 9" id="KW-0812">Transmembrane</keyword>
<dbReference type="Proteomes" id="UP000295351">
    <property type="component" value="Unassembled WGS sequence"/>
</dbReference>
<feature type="transmembrane region" description="Helical" evidence="9">
    <location>
        <begin position="195"/>
        <end position="214"/>
    </location>
</feature>
<comment type="similarity">
    <text evidence="2">Belongs to the binding-protein-dependent transport system permease family. HisMQ subfamily.</text>
</comment>
<dbReference type="PROSITE" id="PS50928">
    <property type="entry name" value="ABC_TM1"/>
    <property type="match status" value="1"/>
</dbReference>
<dbReference type="SUPFAM" id="SSF161098">
    <property type="entry name" value="MetI-like"/>
    <property type="match status" value="1"/>
</dbReference>
<sequence>MNWSLMIESIPALLYGALVTVHLLALTLVFGAMLALPLGIAAARGRAPIRLPVMGYITFFRGTPLLVQVFLVYYGLSQFPAVRASFLWPVLREAWFCALLTLALHTAAYTANILRGAILAIPDGQREAALASGMRPYLIYRLVILPQALRIGLPAYGNEMISMMKATSLASTITIMELTGTANTIVARTYAPYEVFISAALIYLCIAFGLARFARAAEARLSRHMRPAVEAKEKFRSAPAHA</sequence>
<keyword evidence="7 9" id="KW-1133">Transmembrane helix</keyword>
<keyword evidence="8 9" id="KW-0472">Membrane</keyword>
<keyword evidence="4" id="KW-1003">Cell membrane</keyword>
<name>A0A4R2BX17_SHIGR</name>
<proteinExistence type="inferred from homology"/>
<evidence type="ECO:0000313" key="12">
    <source>
        <dbReference type="Proteomes" id="UP000295351"/>
    </source>
</evidence>
<dbReference type="InterPro" id="IPR043429">
    <property type="entry name" value="ArtM/GltK/GlnP/TcyL/YhdX-like"/>
</dbReference>
<dbReference type="CDD" id="cd06261">
    <property type="entry name" value="TM_PBP2"/>
    <property type="match status" value="1"/>
</dbReference>
<reference evidence="11 12" key="1">
    <citation type="submission" date="2019-03" db="EMBL/GenBank/DDBJ databases">
        <title>Genomic Encyclopedia of Type Strains, Phase IV (KMG-IV): sequencing the most valuable type-strain genomes for metagenomic binning, comparative biology and taxonomic classification.</title>
        <authorList>
            <person name="Goeker M."/>
        </authorList>
    </citation>
    <scope>NUCLEOTIDE SEQUENCE [LARGE SCALE GENOMIC DNA]</scope>
    <source>
        <strain evidence="11 12">DSM 18401</strain>
    </source>
</reference>
<dbReference type="Gene3D" id="1.10.3720.10">
    <property type="entry name" value="MetI-like"/>
    <property type="match status" value="1"/>
</dbReference>
<keyword evidence="3 9" id="KW-0813">Transport</keyword>
<dbReference type="EMBL" id="SLVX01000048">
    <property type="protein sequence ID" value="TCN32216.1"/>
    <property type="molecule type" value="Genomic_DNA"/>
</dbReference>
<protein>
    <submittedName>
        <fullName evidence="11">Amino acid ABC transporter membrane protein 2 (PAAT family)</fullName>
    </submittedName>
</protein>
<comment type="subcellular location">
    <subcellularLocation>
        <location evidence="1">Cell inner membrane</location>
        <topology evidence="1">Multi-pass membrane protein</topology>
    </subcellularLocation>
    <subcellularLocation>
        <location evidence="9">Cell membrane</location>
        <topology evidence="9">Multi-pass membrane protein</topology>
    </subcellularLocation>
</comment>
<dbReference type="InterPro" id="IPR010065">
    <property type="entry name" value="AA_ABC_transptr_permease_3TM"/>
</dbReference>
<dbReference type="GO" id="GO:0006865">
    <property type="term" value="P:amino acid transport"/>
    <property type="evidence" value="ECO:0007669"/>
    <property type="project" value="TreeGrafter"/>
</dbReference>
<evidence type="ECO:0000256" key="2">
    <source>
        <dbReference type="ARBA" id="ARBA00010072"/>
    </source>
</evidence>
<organism evidence="11 12">
    <name type="scientific">Shinella granuli</name>
    <dbReference type="NCBI Taxonomy" id="323621"/>
    <lineage>
        <taxon>Bacteria</taxon>
        <taxon>Pseudomonadati</taxon>
        <taxon>Pseudomonadota</taxon>
        <taxon>Alphaproteobacteria</taxon>
        <taxon>Hyphomicrobiales</taxon>
        <taxon>Rhizobiaceae</taxon>
        <taxon>Shinella</taxon>
    </lineage>
</organism>
<evidence type="ECO:0000313" key="11">
    <source>
        <dbReference type="EMBL" id="TCN32216.1"/>
    </source>
</evidence>
<dbReference type="Pfam" id="PF00528">
    <property type="entry name" value="BPD_transp_1"/>
    <property type="match status" value="1"/>
</dbReference>
<evidence type="ECO:0000256" key="3">
    <source>
        <dbReference type="ARBA" id="ARBA00022448"/>
    </source>
</evidence>
<evidence type="ECO:0000256" key="8">
    <source>
        <dbReference type="ARBA" id="ARBA00023136"/>
    </source>
</evidence>
<dbReference type="PANTHER" id="PTHR30614">
    <property type="entry name" value="MEMBRANE COMPONENT OF AMINO ACID ABC TRANSPORTER"/>
    <property type="match status" value="1"/>
</dbReference>
<keyword evidence="5" id="KW-0997">Cell inner membrane</keyword>
<evidence type="ECO:0000256" key="5">
    <source>
        <dbReference type="ARBA" id="ARBA00022519"/>
    </source>
</evidence>
<dbReference type="InterPro" id="IPR000515">
    <property type="entry name" value="MetI-like"/>
</dbReference>
<feature type="transmembrane region" description="Helical" evidence="9">
    <location>
        <begin position="12"/>
        <end position="41"/>
    </location>
</feature>
<evidence type="ECO:0000256" key="6">
    <source>
        <dbReference type="ARBA" id="ARBA00022692"/>
    </source>
</evidence>
<dbReference type="AlphaFoldDB" id="A0A4R2BX17"/>
<feature type="domain" description="ABC transmembrane type-1" evidence="10">
    <location>
        <begin position="17"/>
        <end position="214"/>
    </location>
</feature>
<keyword evidence="12" id="KW-1185">Reference proteome</keyword>
<feature type="transmembrane region" description="Helical" evidence="9">
    <location>
        <begin position="53"/>
        <end position="74"/>
    </location>
</feature>